<dbReference type="AlphaFoldDB" id="A0A518AGP9"/>
<sequence length="127" mass="13575">MFGFFKKAPAPDIPTGADGPDFSVVDSKKKALALVKQGTLEPLYLLPLEFGGRASASNTLYVPIGVAQIKQGIDLNQIMPLIEQGEEVEYSAEPEYQGNSMVPIALTVNAGPINATIKIWGEALGRE</sequence>
<evidence type="ECO:0000313" key="1">
    <source>
        <dbReference type="EMBL" id="QDU53869.1"/>
    </source>
</evidence>
<protein>
    <submittedName>
        <fullName evidence="1">Uncharacterized protein</fullName>
    </submittedName>
</protein>
<dbReference type="EMBL" id="CP036278">
    <property type="protein sequence ID" value="QDU53869.1"/>
    <property type="molecule type" value="Genomic_DNA"/>
</dbReference>
<gene>
    <name evidence="1" type="ORF">Pan181_00470</name>
</gene>
<dbReference type="Proteomes" id="UP000315750">
    <property type="component" value="Chromosome"/>
</dbReference>
<dbReference type="RefSeq" id="WP_145244915.1">
    <property type="nucleotide sequence ID" value="NZ_CP036278.1"/>
</dbReference>
<reference evidence="1 2" key="1">
    <citation type="submission" date="2019-02" db="EMBL/GenBank/DDBJ databases">
        <title>Deep-cultivation of Planctomycetes and their phenomic and genomic characterization uncovers novel biology.</title>
        <authorList>
            <person name="Wiegand S."/>
            <person name="Jogler M."/>
            <person name="Boedeker C."/>
            <person name="Pinto D."/>
            <person name="Vollmers J."/>
            <person name="Rivas-Marin E."/>
            <person name="Kohn T."/>
            <person name="Peeters S.H."/>
            <person name="Heuer A."/>
            <person name="Rast P."/>
            <person name="Oberbeckmann S."/>
            <person name="Bunk B."/>
            <person name="Jeske O."/>
            <person name="Meyerdierks A."/>
            <person name="Storesund J.E."/>
            <person name="Kallscheuer N."/>
            <person name="Luecker S."/>
            <person name="Lage O.M."/>
            <person name="Pohl T."/>
            <person name="Merkel B.J."/>
            <person name="Hornburger P."/>
            <person name="Mueller R.-W."/>
            <person name="Bruemmer F."/>
            <person name="Labrenz M."/>
            <person name="Spormann A.M."/>
            <person name="Op den Camp H."/>
            <person name="Overmann J."/>
            <person name="Amann R."/>
            <person name="Jetten M.S.M."/>
            <person name="Mascher T."/>
            <person name="Medema M.H."/>
            <person name="Devos D.P."/>
            <person name="Kaster A.-K."/>
            <person name="Ovreas L."/>
            <person name="Rohde M."/>
            <person name="Galperin M.Y."/>
            <person name="Jogler C."/>
        </authorList>
    </citation>
    <scope>NUCLEOTIDE SEQUENCE [LARGE SCALE GENOMIC DNA]</scope>
    <source>
        <strain evidence="1 2">Pan181</strain>
    </source>
</reference>
<keyword evidence="2" id="KW-1185">Reference proteome</keyword>
<proteinExistence type="predicted"/>
<accession>A0A518AGP9</accession>
<organism evidence="1 2">
    <name type="scientific">Aeoliella mucimassa</name>
    <dbReference type="NCBI Taxonomy" id="2527972"/>
    <lineage>
        <taxon>Bacteria</taxon>
        <taxon>Pseudomonadati</taxon>
        <taxon>Planctomycetota</taxon>
        <taxon>Planctomycetia</taxon>
        <taxon>Pirellulales</taxon>
        <taxon>Lacipirellulaceae</taxon>
        <taxon>Aeoliella</taxon>
    </lineage>
</organism>
<name>A0A518AGP9_9BACT</name>
<evidence type="ECO:0000313" key="2">
    <source>
        <dbReference type="Proteomes" id="UP000315750"/>
    </source>
</evidence>
<dbReference type="KEGG" id="amuc:Pan181_00470"/>
<dbReference type="OrthoDB" id="4630773at2"/>